<feature type="compositionally biased region" description="Low complexity" evidence="8">
    <location>
        <begin position="470"/>
        <end position="491"/>
    </location>
</feature>
<evidence type="ECO:0000256" key="4">
    <source>
        <dbReference type="ARBA" id="ARBA00022692"/>
    </source>
</evidence>
<evidence type="ECO:0000313" key="11">
    <source>
        <dbReference type="EMBL" id="VZO38200.1"/>
    </source>
</evidence>
<keyword evidence="3 11" id="KW-0808">Transferase</keyword>
<evidence type="ECO:0000259" key="10">
    <source>
        <dbReference type="Pfam" id="PF01757"/>
    </source>
</evidence>
<feature type="transmembrane region" description="Helical" evidence="9">
    <location>
        <begin position="222"/>
        <end position="243"/>
    </location>
</feature>
<keyword evidence="6 9" id="KW-0472">Membrane</keyword>
<dbReference type="GO" id="GO:0005886">
    <property type="term" value="C:plasma membrane"/>
    <property type="evidence" value="ECO:0007669"/>
    <property type="project" value="UniProtKB-SubCell"/>
</dbReference>
<feature type="transmembrane region" description="Helical" evidence="9">
    <location>
        <begin position="284"/>
        <end position="311"/>
    </location>
</feature>
<feature type="transmembrane region" description="Helical" evidence="9">
    <location>
        <begin position="166"/>
        <end position="182"/>
    </location>
</feature>
<sequence>MSVDAPSAPSREQVDSGDPAQALRTGRIDGLDGVRALAIIAVLIFHLRPLSLPGGYLGVDVFFVISGFLITTLLVRELRGNRRIDLRRFWTRRARRLLPALVVVVFATVSLAVFAGGDLLVNIGRQVTGALTFSNNWLEIGAGSSYFNATSPQLFVNFWSLAVEEQFYLFWPLLFTVIMAITRTGRQRVGVLLALAAASALAMAVLYTPGQDATRVYYGTDTHAFGLMIGAALAVSAAGQSWNLLATRFWRRGRVFIALAALAGLIALMLWMDPSRPVAYRGGILAASLLTAAIVGALPGPTTVLTAVFSLRPLAWIGERSYGIYLWHWPVILLIAAFAPPVGMDTPGHWVQRGLAVLATLVIAAVCYRWIENPIRELGFREASRRALDAIGAPGRLTGPRLGVAASLACVSLFTAALATAPDRSQVEIALADAAAIVEDTGAVASEGVGDDEATAQGESATDGTDEAAPEAPATEAPPAAAEEPAAPPEALGEQISGFGDSMLYVAAPGLSADLPGIGIDAQSNRQWPDVLAAIQAAVAAGSVREHVVIAAGTNAGVRDPDLVRAALDLLGPDRSVVLVNIYGSSSWVPESNQNLADVAAEYPNVAVADWNAAATAHPEQLQPDLIHPNMDGMYLFSDVVQAALATLTA</sequence>
<gene>
    <name evidence="11" type="primary">oatA</name>
    <name evidence="11" type="ORF">HALOF300_03045</name>
</gene>
<feature type="transmembrane region" description="Helical" evidence="9">
    <location>
        <begin position="189"/>
        <end position="210"/>
    </location>
</feature>
<dbReference type="EC" id="2.3.1.-" evidence="11"/>
<dbReference type="InterPro" id="IPR050879">
    <property type="entry name" value="Acyltransferase_3"/>
</dbReference>
<dbReference type="GO" id="GO:0016747">
    <property type="term" value="F:acyltransferase activity, transferring groups other than amino-acyl groups"/>
    <property type="evidence" value="ECO:0007669"/>
    <property type="project" value="InterPro"/>
</dbReference>
<dbReference type="GO" id="GO:0009103">
    <property type="term" value="P:lipopolysaccharide biosynthetic process"/>
    <property type="evidence" value="ECO:0007669"/>
    <property type="project" value="TreeGrafter"/>
</dbReference>
<feature type="region of interest" description="Disordered" evidence="8">
    <location>
        <begin position="1"/>
        <end position="21"/>
    </location>
</feature>
<dbReference type="Gene3D" id="3.40.50.1110">
    <property type="entry name" value="SGNH hydrolase"/>
    <property type="match status" value="1"/>
</dbReference>
<proteinExistence type="predicted"/>
<dbReference type="EMBL" id="CACRYJ010000046">
    <property type="protein sequence ID" value="VZO38200.1"/>
    <property type="molecule type" value="Genomic_DNA"/>
</dbReference>
<keyword evidence="5 9" id="KW-1133">Transmembrane helix</keyword>
<reference evidence="11 12" key="1">
    <citation type="submission" date="2019-11" db="EMBL/GenBank/DDBJ databases">
        <authorList>
            <person name="Criscuolo A."/>
        </authorList>
    </citation>
    <scope>NUCLEOTIDE SEQUENCE [LARGE SCALE GENOMIC DNA]</scope>
    <source>
        <strain evidence="11">CIP111667</strain>
    </source>
</reference>
<feature type="transmembrane region" description="Helical" evidence="9">
    <location>
        <begin position="350"/>
        <end position="371"/>
    </location>
</feature>
<evidence type="ECO:0000256" key="9">
    <source>
        <dbReference type="SAM" id="Phobius"/>
    </source>
</evidence>
<feature type="transmembrane region" description="Helical" evidence="9">
    <location>
        <begin position="56"/>
        <end position="76"/>
    </location>
</feature>
<feature type="domain" description="Acyltransferase 3" evidence="10">
    <location>
        <begin position="29"/>
        <end position="368"/>
    </location>
</feature>
<feature type="region of interest" description="Disordered" evidence="8">
    <location>
        <begin position="444"/>
        <end position="493"/>
    </location>
</feature>
<dbReference type="SUPFAM" id="SSF52266">
    <property type="entry name" value="SGNH hydrolase"/>
    <property type="match status" value="1"/>
</dbReference>
<dbReference type="Pfam" id="PF01757">
    <property type="entry name" value="Acyl_transf_3"/>
    <property type="match status" value="1"/>
</dbReference>
<evidence type="ECO:0000256" key="2">
    <source>
        <dbReference type="ARBA" id="ARBA00022475"/>
    </source>
</evidence>
<keyword evidence="4 9" id="KW-0812">Transmembrane</keyword>
<evidence type="ECO:0000256" key="7">
    <source>
        <dbReference type="ARBA" id="ARBA00023315"/>
    </source>
</evidence>
<accession>A0A7M4DLM8</accession>
<evidence type="ECO:0000256" key="8">
    <source>
        <dbReference type="SAM" id="MobiDB-lite"/>
    </source>
</evidence>
<dbReference type="AlphaFoldDB" id="A0A7M4DLM8"/>
<evidence type="ECO:0000256" key="5">
    <source>
        <dbReference type="ARBA" id="ARBA00022989"/>
    </source>
</evidence>
<protein>
    <submittedName>
        <fullName evidence="11">O-acetyltransferase OatA</fullName>
        <ecNumber evidence="11">2.3.1.-</ecNumber>
    </submittedName>
</protein>
<evidence type="ECO:0000256" key="6">
    <source>
        <dbReference type="ARBA" id="ARBA00023136"/>
    </source>
</evidence>
<dbReference type="InterPro" id="IPR002656">
    <property type="entry name" value="Acyl_transf_3_dom"/>
</dbReference>
<feature type="transmembrane region" description="Helical" evidence="9">
    <location>
        <begin position="255"/>
        <end position="272"/>
    </location>
</feature>
<dbReference type="InterPro" id="IPR036514">
    <property type="entry name" value="SGNH_hydro_sf"/>
</dbReference>
<dbReference type="RefSeq" id="WP_156741756.1">
    <property type="nucleotide sequence ID" value="NZ_CACRYJ010000046.1"/>
</dbReference>
<name>A0A7M4DLM8_9MICO</name>
<feature type="transmembrane region" description="Helical" evidence="9">
    <location>
        <begin position="323"/>
        <end position="344"/>
    </location>
</feature>
<keyword evidence="7 11" id="KW-0012">Acyltransferase</keyword>
<feature type="transmembrane region" description="Helical" evidence="9">
    <location>
        <begin position="97"/>
        <end position="117"/>
    </location>
</feature>
<dbReference type="PANTHER" id="PTHR23028:SF53">
    <property type="entry name" value="ACYL_TRANSF_3 DOMAIN-CONTAINING PROTEIN"/>
    <property type="match status" value="1"/>
</dbReference>
<evidence type="ECO:0000256" key="3">
    <source>
        <dbReference type="ARBA" id="ARBA00022679"/>
    </source>
</evidence>
<comment type="subcellular location">
    <subcellularLocation>
        <location evidence="1">Cell membrane</location>
        <topology evidence="1">Multi-pass membrane protein</topology>
    </subcellularLocation>
</comment>
<comment type="caution">
    <text evidence="11">The sequence shown here is derived from an EMBL/GenBank/DDBJ whole genome shotgun (WGS) entry which is preliminary data.</text>
</comment>
<organism evidence="11 12">
    <name type="scientific">Occultella aeris</name>
    <dbReference type="NCBI Taxonomy" id="2761496"/>
    <lineage>
        <taxon>Bacteria</taxon>
        <taxon>Bacillati</taxon>
        <taxon>Actinomycetota</taxon>
        <taxon>Actinomycetes</taxon>
        <taxon>Micrococcales</taxon>
        <taxon>Ruaniaceae</taxon>
        <taxon>Occultella</taxon>
    </lineage>
</organism>
<evidence type="ECO:0000313" key="12">
    <source>
        <dbReference type="Proteomes" id="UP000419743"/>
    </source>
</evidence>
<keyword evidence="12" id="KW-1185">Reference proteome</keyword>
<keyword evidence="2" id="KW-1003">Cell membrane</keyword>
<dbReference type="Proteomes" id="UP000419743">
    <property type="component" value="Unassembled WGS sequence"/>
</dbReference>
<evidence type="ECO:0000256" key="1">
    <source>
        <dbReference type="ARBA" id="ARBA00004651"/>
    </source>
</evidence>
<dbReference type="PANTHER" id="PTHR23028">
    <property type="entry name" value="ACETYLTRANSFERASE"/>
    <property type="match status" value="1"/>
</dbReference>